<evidence type="ECO:0000256" key="1">
    <source>
        <dbReference type="ARBA" id="ARBA00008542"/>
    </source>
</evidence>
<dbReference type="SUPFAM" id="SSF52317">
    <property type="entry name" value="Class I glutamine amidotransferase-like"/>
    <property type="match status" value="1"/>
</dbReference>
<reference evidence="3 4" key="1">
    <citation type="submission" date="2014-12" db="EMBL/GenBank/DDBJ databases">
        <title>Complete genome sequence of Streptomyces vietnamensis strain GIMV4.0001, a genetic manipulable producer of the benzoisochromanequinone antibiotic granaticin.</title>
        <authorList>
            <person name="Deng M.R."/>
            <person name="Guo J."/>
            <person name="Ma L.Y."/>
            <person name="Feng G.D."/>
            <person name="Mo C.Y."/>
            <person name="Zhu H.H."/>
        </authorList>
    </citation>
    <scope>NUCLEOTIDE SEQUENCE [LARGE SCALE GENOMIC DNA]</scope>
    <source>
        <strain evidence="4">GIMV4.0001</strain>
    </source>
</reference>
<dbReference type="InterPro" id="IPR002818">
    <property type="entry name" value="DJ-1/PfpI"/>
</dbReference>
<accession>A0A0B5IJ17</accession>
<evidence type="ECO:0000313" key="3">
    <source>
        <dbReference type="EMBL" id="AJF68389.1"/>
    </source>
</evidence>
<dbReference type="InterPro" id="IPR029062">
    <property type="entry name" value="Class_I_gatase-like"/>
</dbReference>
<evidence type="ECO:0000259" key="2">
    <source>
        <dbReference type="Pfam" id="PF01965"/>
    </source>
</evidence>
<dbReference type="EMBL" id="CP010407">
    <property type="protein sequence ID" value="AJF68389.1"/>
    <property type="molecule type" value="Genomic_DNA"/>
</dbReference>
<gene>
    <name evidence="3" type="ORF">SVTN_32635</name>
</gene>
<organism evidence="3 4">
    <name type="scientific">Streptomyces vietnamensis</name>
    <dbReference type="NCBI Taxonomy" id="362257"/>
    <lineage>
        <taxon>Bacteria</taxon>
        <taxon>Bacillati</taxon>
        <taxon>Actinomycetota</taxon>
        <taxon>Actinomycetes</taxon>
        <taxon>Kitasatosporales</taxon>
        <taxon>Streptomycetaceae</taxon>
        <taxon>Streptomyces</taxon>
    </lineage>
</organism>
<proteinExistence type="inferred from homology"/>
<comment type="similarity">
    <text evidence="1">Belongs to the peptidase C56 family.</text>
</comment>
<dbReference type="KEGG" id="svt:SVTN_32635"/>
<dbReference type="RefSeq" id="WP_041132312.1">
    <property type="nucleotide sequence ID" value="NZ_CP010407.1"/>
</dbReference>
<dbReference type="PROSITE" id="PS51276">
    <property type="entry name" value="PEPTIDASE_C56_PFPI"/>
    <property type="match status" value="1"/>
</dbReference>
<evidence type="ECO:0000313" key="4">
    <source>
        <dbReference type="Proteomes" id="UP000031774"/>
    </source>
</evidence>
<dbReference type="NCBIfam" id="TIGR01382">
    <property type="entry name" value="PfpI"/>
    <property type="match status" value="1"/>
</dbReference>
<keyword evidence="3" id="KW-0315">Glutamine amidotransferase</keyword>
<dbReference type="Pfam" id="PF01965">
    <property type="entry name" value="DJ-1_PfpI"/>
    <property type="match status" value="1"/>
</dbReference>
<keyword evidence="4" id="KW-1185">Reference proteome</keyword>
<sequence length="192" mass="20274">MSSDGKLDGKNVLVLTTNYGTEQDELRKPVDALRENGARVTVAAQEDAPVRTLVGDRHPGAVVQPDTTLERATADGFDAVIVPGGTLNADRLRTDDEARRLVSAFAEAGKPVAAICHGPWLLVDSGLARDRELTSYPSLRPDLENAGGTWLDREVVVDSSAGHPLITSRRPADLDAFAAAIVDVLDGGGKPA</sequence>
<dbReference type="Proteomes" id="UP000031774">
    <property type="component" value="Chromosome"/>
</dbReference>
<keyword evidence="3" id="KW-0808">Transferase</keyword>
<dbReference type="HOGENOM" id="CLU_000445_44_4_11"/>
<dbReference type="Gene3D" id="3.40.50.880">
    <property type="match status" value="1"/>
</dbReference>
<dbReference type="AlphaFoldDB" id="A0A0B5IJ17"/>
<dbReference type="GO" id="GO:0016740">
    <property type="term" value="F:transferase activity"/>
    <property type="evidence" value="ECO:0007669"/>
    <property type="project" value="UniProtKB-KW"/>
</dbReference>
<protein>
    <submittedName>
        <fullName evidence="3">Glutamine amidotransferase</fullName>
    </submittedName>
</protein>
<dbReference type="PANTHER" id="PTHR42733">
    <property type="entry name" value="DJ-1 PROTEIN"/>
    <property type="match status" value="1"/>
</dbReference>
<name>A0A0B5IJ17_9ACTN</name>
<dbReference type="CDD" id="cd03134">
    <property type="entry name" value="GATase1_PfpI_like"/>
    <property type="match status" value="1"/>
</dbReference>
<dbReference type="InterPro" id="IPR006286">
    <property type="entry name" value="C56_PfpI-like"/>
</dbReference>
<dbReference type="STRING" id="362257.SVTN_32635"/>
<dbReference type="PANTHER" id="PTHR42733:SF12">
    <property type="entry name" value="PROTEINASE"/>
    <property type="match status" value="1"/>
</dbReference>
<feature type="domain" description="DJ-1/PfpI" evidence="2">
    <location>
        <begin position="10"/>
        <end position="183"/>
    </location>
</feature>